<protein>
    <submittedName>
        <fullName evidence="9">NUDE protein, C-terminal conserved region</fullName>
    </submittedName>
</protein>
<dbReference type="Pfam" id="PF04880">
    <property type="entry name" value="NUDE_C"/>
    <property type="match status" value="1"/>
</dbReference>
<dbReference type="GO" id="GO:0007059">
    <property type="term" value="P:chromosome segregation"/>
    <property type="evidence" value="ECO:0007669"/>
    <property type="project" value="TreeGrafter"/>
</dbReference>
<feature type="compositionally biased region" description="Polar residues" evidence="7">
    <location>
        <begin position="566"/>
        <end position="576"/>
    </location>
</feature>
<dbReference type="EMBL" id="JAANYQ010000027">
    <property type="protein sequence ID" value="KAF4119396.1"/>
    <property type="molecule type" value="Genomic_DNA"/>
</dbReference>
<dbReference type="PANTHER" id="PTHR10921:SF1">
    <property type="entry name" value="NUCLEAR DISTRIBUTION PROTEIN NUDE HOMOLOG"/>
    <property type="match status" value="1"/>
</dbReference>
<keyword evidence="5" id="KW-0175">Coiled coil</keyword>
<evidence type="ECO:0000256" key="2">
    <source>
        <dbReference type="ARBA" id="ARBA00007429"/>
    </source>
</evidence>
<name>A0A9P4YPT4_9HYPO</name>
<dbReference type="GO" id="GO:0051642">
    <property type="term" value="P:centrosome localization"/>
    <property type="evidence" value="ECO:0007669"/>
    <property type="project" value="TreeGrafter"/>
</dbReference>
<feature type="compositionally biased region" description="Polar residues" evidence="7">
    <location>
        <begin position="216"/>
        <end position="243"/>
    </location>
</feature>
<comment type="subcellular location">
    <subcellularLocation>
        <location evidence="1">Cytoplasm</location>
        <location evidence="1">Cytoskeleton</location>
    </subcellularLocation>
</comment>
<feature type="compositionally biased region" description="Acidic residues" evidence="7">
    <location>
        <begin position="497"/>
        <end position="506"/>
    </location>
</feature>
<dbReference type="Proteomes" id="UP000749293">
    <property type="component" value="Unassembled WGS sequence"/>
</dbReference>
<comment type="similarity">
    <text evidence="2">Belongs to the nudE family.</text>
</comment>
<dbReference type="GO" id="GO:0008017">
    <property type="term" value="F:microtubule binding"/>
    <property type="evidence" value="ECO:0007669"/>
    <property type="project" value="InterPro"/>
</dbReference>
<proteinExistence type="inferred from homology"/>
<evidence type="ECO:0000256" key="3">
    <source>
        <dbReference type="ARBA" id="ARBA00022490"/>
    </source>
</evidence>
<dbReference type="PANTHER" id="PTHR10921">
    <property type="entry name" value="NUCLEAR DISTRIBUTION PROTEIN NUDE HOMOLOG 1"/>
    <property type="match status" value="1"/>
</dbReference>
<dbReference type="GO" id="GO:0047496">
    <property type="term" value="P:vesicle transport along microtubule"/>
    <property type="evidence" value="ECO:0007669"/>
    <property type="project" value="TreeGrafter"/>
</dbReference>
<feature type="region of interest" description="Disordered" evidence="7">
    <location>
        <begin position="189"/>
        <end position="349"/>
    </location>
</feature>
<dbReference type="Gene3D" id="6.10.250.1080">
    <property type="match status" value="1"/>
</dbReference>
<evidence type="ECO:0000256" key="7">
    <source>
        <dbReference type="SAM" id="MobiDB-lite"/>
    </source>
</evidence>
<dbReference type="InterPro" id="IPR033494">
    <property type="entry name" value="NUDE"/>
</dbReference>
<feature type="domain" description="NUDE" evidence="8">
    <location>
        <begin position="131"/>
        <end position="293"/>
    </location>
</feature>
<dbReference type="GO" id="GO:0007020">
    <property type="term" value="P:microtubule nucleation"/>
    <property type="evidence" value="ECO:0007669"/>
    <property type="project" value="TreeGrafter"/>
</dbReference>
<dbReference type="RefSeq" id="XP_035318048.1">
    <property type="nucleotide sequence ID" value="XM_035466889.1"/>
</dbReference>
<keyword evidence="10" id="KW-1185">Reference proteome</keyword>
<dbReference type="GO" id="GO:0005874">
    <property type="term" value="C:microtubule"/>
    <property type="evidence" value="ECO:0007669"/>
    <property type="project" value="UniProtKB-KW"/>
</dbReference>
<keyword evidence="6" id="KW-0206">Cytoskeleton</keyword>
<evidence type="ECO:0000313" key="10">
    <source>
        <dbReference type="Proteomes" id="UP000749293"/>
    </source>
</evidence>
<comment type="caution">
    <text evidence="9">The sequence shown here is derived from an EMBL/GenBank/DDBJ whole genome shotgun (WGS) entry which is preliminary data.</text>
</comment>
<dbReference type="GeneID" id="55971143"/>
<dbReference type="GO" id="GO:0000132">
    <property type="term" value="P:establishment of mitotic spindle orientation"/>
    <property type="evidence" value="ECO:0007669"/>
    <property type="project" value="TreeGrafter"/>
</dbReference>
<evidence type="ECO:0000256" key="6">
    <source>
        <dbReference type="ARBA" id="ARBA00023212"/>
    </source>
</evidence>
<dbReference type="GO" id="GO:0005871">
    <property type="term" value="C:kinesin complex"/>
    <property type="evidence" value="ECO:0007669"/>
    <property type="project" value="TreeGrafter"/>
</dbReference>
<dbReference type="GO" id="GO:0000776">
    <property type="term" value="C:kinetochore"/>
    <property type="evidence" value="ECO:0007669"/>
    <property type="project" value="TreeGrafter"/>
</dbReference>
<evidence type="ECO:0000313" key="9">
    <source>
        <dbReference type="EMBL" id="KAF4119396.1"/>
    </source>
</evidence>
<dbReference type="AlphaFoldDB" id="A0A9P4YPT4"/>
<dbReference type="OrthoDB" id="5877028at2759"/>
<feature type="region of interest" description="Disordered" evidence="7">
    <location>
        <begin position="366"/>
        <end position="583"/>
    </location>
</feature>
<feature type="compositionally biased region" description="Polar residues" evidence="7">
    <location>
        <begin position="507"/>
        <end position="533"/>
    </location>
</feature>
<feature type="compositionally biased region" description="Polar residues" evidence="7">
    <location>
        <begin position="279"/>
        <end position="290"/>
    </location>
</feature>
<organism evidence="9 10">
    <name type="scientific">Geosmithia morbida</name>
    <dbReference type="NCBI Taxonomy" id="1094350"/>
    <lineage>
        <taxon>Eukaryota</taxon>
        <taxon>Fungi</taxon>
        <taxon>Dikarya</taxon>
        <taxon>Ascomycota</taxon>
        <taxon>Pezizomycotina</taxon>
        <taxon>Sordariomycetes</taxon>
        <taxon>Hypocreomycetidae</taxon>
        <taxon>Hypocreales</taxon>
        <taxon>Bionectriaceae</taxon>
        <taxon>Geosmithia</taxon>
    </lineage>
</organism>
<accession>A0A9P4YPT4</accession>
<keyword evidence="3" id="KW-0963">Cytoplasm</keyword>
<keyword evidence="4" id="KW-0493">Microtubule</keyword>
<reference evidence="9" key="1">
    <citation type="submission" date="2020-03" db="EMBL/GenBank/DDBJ databases">
        <title>Site-based positive gene gene selection in Geosmithia morbida across the United States reveals a broad range of putative effectors and factors for local host and environmental adapation.</title>
        <authorList>
            <person name="Onufrak A."/>
            <person name="Murdoch R.W."/>
            <person name="Gazis R."/>
            <person name="Huff M."/>
            <person name="Staton M."/>
            <person name="Klingeman W."/>
            <person name="Hadziabdic D."/>
        </authorList>
    </citation>
    <scope>NUCLEOTIDE SEQUENCE</scope>
    <source>
        <strain evidence="9">1262</strain>
    </source>
</reference>
<dbReference type="InterPro" id="IPR006964">
    <property type="entry name" value="NUDE_dom"/>
</dbReference>
<evidence type="ECO:0000256" key="5">
    <source>
        <dbReference type="ARBA" id="ARBA00023054"/>
    </source>
</evidence>
<gene>
    <name evidence="9" type="ORF">GMORB2_4915</name>
</gene>
<evidence type="ECO:0000256" key="4">
    <source>
        <dbReference type="ARBA" id="ARBA00022701"/>
    </source>
</evidence>
<evidence type="ECO:0000259" key="8">
    <source>
        <dbReference type="Pfam" id="PF04880"/>
    </source>
</evidence>
<evidence type="ECO:0000256" key="1">
    <source>
        <dbReference type="ARBA" id="ARBA00004245"/>
    </source>
</evidence>
<sequence length="583" mass="64031">MAEPPSSPPRPDATAEESLAWYKTQYEHLETDLAEFRESSRELEQELEKDIERAEKQERLLQERAETLAYEVEEWKRKYKESKTEAASVQNSLEKEITTLRDTNRTLQLKLRDIEVANDDFERQARNTTSSLEDMESKFNQAIERAVLMEEEIRQGEQERENMRIDAQRLREELSDLKIEAELLQDKVKKQEARHLSTISTDLSIPASPTFDRNAEPSSPQSTASSPLITTPPDTKSMSSADTLSELYDPPSPPMSDAPVSLPKRSSASGESSMRKPTITPSSFRKSQLGGSVAATPKPRSTVNKAPGTIGVPRMPGARTSTGNPPLRTPVNRSAHIRSGKLPASNSLTHIRTLTAQMERLEARVHNARSRLPAPTSTPPRYSPRTSVNGGGPPQIPSSITVRSRKRTVSSTPSMTGDDDTATYQLTARGHVSRLSESRVGRLSISSRPPSRTDMALPRPMSRSSLGGTRTPLGRPRSSMGGTIHHYSASVGVGRMEEEDEGEEDGTYSTPSRRAMYASTSGKFDPNRSTSSIPIPGSRRQSGSTGAAGGRRASRDGSSGIPVSGGRQSFSRNQNIEDLGETY</sequence>